<dbReference type="GO" id="GO:0004315">
    <property type="term" value="F:3-oxoacyl-[acyl-carrier-protein] synthase activity"/>
    <property type="evidence" value="ECO:0007669"/>
    <property type="project" value="InterPro"/>
</dbReference>
<evidence type="ECO:0000256" key="4">
    <source>
        <dbReference type="ARBA" id="ARBA00022603"/>
    </source>
</evidence>
<dbReference type="InterPro" id="IPR005645">
    <property type="entry name" value="FSH-like_dom"/>
</dbReference>
<dbReference type="GO" id="GO:0031177">
    <property type="term" value="F:phosphopantetheine binding"/>
    <property type="evidence" value="ECO:0007669"/>
    <property type="project" value="InterPro"/>
</dbReference>
<accession>A0A7D8YTW1</accession>
<gene>
    <name evidence="11" type="primary">andM</name>
    <name evidence="11" type="ORF">LCER1_G005546</name>
</gene>
<dbReference type="SUPFAM" id="SSF47336">
    <property type="entry name" value="ACP-like"/>
    <property type="match status" value="1"/>
</dbReference>
<dbReference type="Gene3D" id="3.40.47.10">
    <property type="match status" value="1"/>
</dbReference>
<dbReference type="InterPro" id="IPR032088">
    <property type="entry name" value="SAT"/>
</dbReference>
<dbReference type="Gene3D" id="3.40.50.150">
    <property type="entry name" value="Vaccinia Virus protein VP39"/>
    <property type="match status" value="1"/>
</dbReference>
<dbReference type="InterPro" id="IPR014031">
    <property type="entry name" value="Ketoacyl_synth_C"/>
</dbReference>
<feature type="domain" description="Carrier" evidence="8">
    <location>
        <begin position="1879"/>
        <end position="1956"/>
    </location>
</feature>
<feature type="non-terminal residue" evidence="11">
    <location>
        <position position="2306"/>
    </location>
</feature>
<dbReference type="CDD" id="cd00833">
    <property type="entry name" value="PKS"/>
    <property type="match status" value="1"/>
</dbReference>
<evidence type="ECO:0000256" key="1">
    <source>
        <dbReference type="ARBA" id="ARBA00005179"/>
    </source>
</evidence>
<dbReference type="PROSITE" id="PS00012">
    <property type="entry name" value="PHOSPHOPANTETHEINE"/>
    <property type="match status" value="1"/>
</dbReference>
<feature type="active site" description="Proton donor; for dehydratase activity" evidence="7">
    <location>
        <position position="1757"/>
    </location>
</feature>
<organism evidence="11 12">
    <name type="scientific">Lachnellula cervina</name>
    <dbReference type="NCBI Taxonomy" id="1316786"/>
    <lineage>
        <taxon>Eukaryota</taxon>
        <taxon>Fungi</taxon>
        <taxon>Dikarya</taxon>
        <taxon>Ascomycota</taxon>
        <taxon>Pezizomycotina</taxon>
        <taxon>Leotiomycetes</taxon>
        <taxon>Helotiales</taxon>
        <taxon>Lachnaceae</taxon>
        <taxon>Lachnellula</taxon>
    </lineage>
</organism>
<dbReference type="EMBL" id="QGMG01000368">
    <property type="protein sequence ID" value="TVY54166.1"/>
    <property type="molecule type" value="Genomic_DNA"/>
</dbReference>
<dbReference type="GO" id="GO:0006633">
    <property type="term" value="P:fatty acid biosynthetic process"/>
    <property type="evidence" value="ECO:0007669"/>
    <property type="project" value="InterPro"/>
</dbReference>
<dbReference type="GO" id="GO:0032259">
    <property type="term" value="P:methylation"/>
    <property type="evidence" value="ECO:0007669"/>
    <property type="project" value="UniProtKB-KW"/>
</dbReference>
<dbReference type="InterPro" id="IPR029058">
    <property type="entry name" value="AB_hydrolase_fold"/>
</dbReference>
<dbReference type="Gene3D" id="3.30.70.3290">
    <property type="match status" value="1"/>
</dbReference>
<feature type="domain" description="Ketosynthase family 3 (KS3)" evidence="9">
    <location>
        <begin position="664"/>
        <end position="1082"/>
    </location>
</feature>
<dbReference type="InterPro" id="IPR050091">
    <property type="entry name" value="PKS_NRPS_Biosynth_Enz"/>
</dbReference>
<evidence type="ECO:0000313" key="11">
    <source>
        <dbReference type="EMBL" id="TVY54166.1"/>
    </source>
</evidence>
<dbReference type="InterPro" id="IPR016039">
    <property type="entry name" value="Thiolase-like"/>
</dbReference>
<dbReference type="SUPFAM" id="SSF53901">
    <property type="entry name" value="Thiolase-like"/>
    <property type="match status" value="1"/>
</dbReference>
<dbReference type="PROSITE" id="PS50075">
    <property type="entry name" value="CARRIER"/>
    <property type="match status" value="1"/>
</dbReference>
<dbReference type="SUPFAM" id="SSF53335">
    <property type="entry name" value="S-adenosyl-L-methionine-dependent methyltransferases"/>
    <property type="match status" value="1"/>
</dbReference>
<dbReference type="InterPro" id="IPR013217">
    <property type="entry name" value="Methyltransf_12"/>
</dbReference>
<evidence type="ECO:0000256" key="3">
    <source>
        <dbReference type="ARBA" id="ARBA00022553"/>
    </source>
</evidence>
<dbReference type="Pfam" id="PF03959">
    <property type="entry name" value="FSH1"/>
    <property type="match status" value="1"/>
</dbReference>
<dbReference type="Proteomes" id="UP000481288">
    <property type="component" value="Unassembled WGS sequence"/>
</dbReference>
<dbReference type="Gene3D" id="3.10.129.110">
    <property type="entry name" value="Polyketide synthase dehydratase"/>
    <property type="match status" value="1"/>
</dbReference>
<keyword evidence="3" id="KW-0597">Phosphoprotein</keyword>
<evidence type="ECO:0000313" key="12">
    <source>
        <dbReference type="Proteomes" id="UP000481288"/>
    </source>
</evidence>
<keyword evidence="5" id="KW-0808">Transferase</keyword>
<dbReference type="InterPro" id="IPR018201">
    <property type="entry name" value="Ketoacyl_synth_AS"/>
</dbReference>
<keyword evidence="4" id="KW-0489">Methyltransferase</keyword>
<evidence type="ECO:0000259" key="10">
    <source>
        <dbReference type="PROSITE" id="PS52019"/>
    </source>
</evidence>
<dbReference type="SMART" id="SM00825">
    <property type="entry name" value="PKS_KS"/>
    <property type="match status" value="1"/>
</dbReference>
<comment type="pathway">
    <text evidence="1">Secondary metabolite biosynthesis.</text>
</comment>
<dbReference type="InterPro" id="IPR020841">
    <property type="entry name" value="PKS_Beta-ketoAc_synthase_dom"/>
</dbReference>
<sequence length="2306" mass="250824">MSIAPPPTATITLGDLHLPRILCLHGGGVNAEAFRLQCRGLFRSLNGTFRLVFPDAPYLSPADPGVMPTYAHLQPFRRWLRWEIEQENPGPEAICGDIDRALHRAMINDNAMGATGDWAAIMGFSQGAKLGASLLLRQQLRAEKLGKDQAGSDFKFAILLAGRAPLVALDADLTDSLALADADELTTGAFAQVTGSFLQGSDHVLRLPTLHVHGKKDPGLANHRRLLTDFCKAGTTRLVEWDGDHRVVIQAADVAAVTDEILALSKQTGSFKLHLATISAMELFLCGPQARLPSPKDLGQLRQILLGQKTFYASLTPTLKDLPNLLRQLTTFDVKLKRAPSAASIDFLLQWLDSGHVSLPLDDLPNIVSLPFAVLLEIALFLQHLAKNNTGPDYSQTIQSLQQYGVQGFCTGFLTAAAIDFSGNEQQLAEYTATSLRLAMCIGAYIDQNAIYAEPSSPVCALSVRWKEGQFSESQVEDLLAGYPHAYIACITDITCITLTAQASDEKQLTEVLRAAGLRAKKISITGRFHSVIDHTTAAQTLKKFARSVKGLEYPEASQLQAPLRRNDTGELITGDDSVADIAIESILLHTADWYTTVQKTFDAFPTDSPRVTTFAFEEGVVPLSLSQRNEPSHGVNGVNGANGLNGINGINGINENLEAKYPPHSVAVVGMACRFPGADDVDKFWDLLESGASMVREVPSDRLNLNNHRLADYANTKFWGNFIDDPESFDHRFFKKSAREAVSWDPEKRILLEVVYQALESAGHFGPAAADHPNDYGCYIGAVGNNYYDNVACHPPNAYSMLGTSRAFFSGRISHQFGFTGPAMTIDTACSSSLVAINAACRAIQSGECSRAVAGGTNVFTSPFDYQNLAAAGFLSSTGACKPFDASADGYCRGEGVAAVVLKPLSAAIEEGDHVLGVIVGSAVNQNHNDAHITVPCSSSQTAVYNKVLGMANASSSSVTYVEAHGTGTQVGDPIECQSIRDAFGGPHRKDILHFGSVKGHIGHTEASAGVAGLVKILLMMQRNTILGQASYSNLNPKIPALEPDMMAIPKGSQPWKTSSKLACINSYGAAGSNAVVAIREAMPVSTPPKRPTITAKQPFFISASSEASVVSYARKLLAYVEAQQISSENTSHLLSDILFNLTDRSNHKLAYSVAKTVTDMKDLEKTLNSIVAGSETPIKDAGSVPRPVVLVFGGQEKDFIGLSEEAVEQSALLRSHLDRCDFELQLLGHGSLYPAIYQRESIQNLPTLHAALFAVQYASAKAWIDSGMRVSSIVGHSFERGSMISVQSDHAAVNSIIDTINAESPDNKLEIACYNHPTNHVVVGTTKAVDVFESHATIDDRFQQNLRVKRLNVTHGFHSALTKGILPGLERLANDVQWNKPTIPIELATEEHIDQEIGAWLIPHHIRNPVYFSSAVQRVAQKFPSSVWVEAGQGSSVMSLVKNCLKGEGQPLYCPSFLNGPNAISSVAETVVELWKTGIPVQFWPYHRSKRSHFEYKSLPPYQFEKTKHWLPFINQAAPEPAPDMAPATPIILTHEFISFLEYSDSSKKEAVFLVDPESERYMYLLNGHIASNQALAPASLYVELLSRAAMILTKNASYETHVINMNSMQMKGAPIGLDSKKNIYIKLTRITPDVDYWDFEFSSKLKEGGDVQVHVIGKVGLGRRDDPALADTILQWSALIGYKKCLSIMNSEDGEKMQGKHIYQALQKLIFFDEMYHGIKSISYQGHEAAGKVAAKLDPKLSPNEALYDTPTIDGMMQFAGVLVNYFAHPSGKDVLLCQGINRIVTGGAFDITAGEWIAYSLLTEDTNERTVSDVYIFDKKSQQVVIAFIGFVFTRTSVSVLQRSLRSVNSGGSGANPTPAPAGVAPIPVAAAGSPAESSKASKVLEVFHNVTDIPMDEISLGSTLEELGVDSLLVTEVLNEIQTAFGLEIDLNTFLFFPNVKAVCDYIDSALGIGAEPSALAEAKVKDVAVRNVPIIAPDVESRPSLQRAQNIFADCKDAYERAAVETKAVEFWEKCYPRQAALVLAYVVEAFAKLGCDMASIKAGDATPMIPHLPNHKKLVRQLYRVLEDAGLVTYNDQGQFVRTTKLVDRTPAATIFQQIIPQFPLHASVHKIVQVVGSELAECLTGEKDGLQIVFGNKENKKTLDDLYENWPLVRSGTIALGEFLEKAMANADKPGVFRILEVGAGTGGTTKYIVRHLQKLGIPFEYVFTDLSPSLVAAAKRTFKDCPEMEFATLDIEKEPPASWIGSFHFVISTNCVHATRNLTASLTSLRALLRNDGVLTLVEITRNMFWLDIAVGL</sequence>
<dbReference type="InterPro" id="IPR049900">
    <property type="entry name" value="PKS_mFAS_DH"/>
</dbReference>
<dbReference type="InterPro" id="IPR036736">
    <property type="entry name" value="ACP-like_sf"/>
</dbReference>
<keyword evidence="2" id="KW-0596">Phosphopantetheine</keyword>
<keyword evidence="6" id="KW-0511">Multifunctional enzyme</keyword>
<dbReference type="InterPro" id="IPR041068">
    <property type="entry name" value="HTH_51"/>
</dbReference>
<dbReference type="InterPro" id="IPR029063">
    <property type="entry name" value="SAM-dependent_MTases_sf"/>
</dbReference>
<dbReference type="Gene3D" id="3.40.50.1820">
    <property type="entry name" value="alpha/beta hydrolase"/>
    <property type="match status" value="1"/>
</dbReference>
<comment type="caution">
    <text evidence="11">The sequence shown here is derived from an EMBL/GenBank/DDBJ whole genome shotgun (WGS) entry which is preliminary data.</text>
</comment>
<dbReference type="InterPro" id="IPR020806">
    <property type="entry name" value="PKS_PP-bd"/>
</dbReference>
<dbReference type="PANTHER" id="PTHR43775">
    <property type="entry name" value="FATTY ACID SYNTHASE"/>
    <property type="match status" value="1"/>
</dbReference>
<name>A0A7D8YTW1_9HELO</name>
<dbReference type="InterPro" id="IPR014030">
    <property type="entry name" value="Ketoacyl_synth_N"/>
</dbReference>
<dbReference type="Pfam" id="PF02801">
    <property type="entry name" value="Ketoacyl-synt_C"/>
    <property type="match status" value="1"/>
</dbReference>
<dbReference type="Gene3D" id="1.10.1200.10">
    <property type="entry name" value="ACP-like"/>
    <property type="match status" value="1"/>
</dbReference>
<dbReference type="InterPro" id="IPR014043">
    <property type="entry name" value="Acyl_transferase_dom"/>
</dbReference>
<evidence type="ECO:0000256" key="2">
    <source>
        <dbReference type="ARBA" id="ARBA00022450"/>
    </source>
</evidence>
<dbReference type="Gene3D" id="3.40.366.10">
    <property type="entry name" value="Malonyl-Coenzyme A Acyl Carrier Protein, domain 2"/>
    <property type="match status" value="4"/>
</dbReference>
<dbReference type="InterPro" id="IPR016036">
    <property type="entry name" value="Malonyl_transacylase_ACP-bd"/>
</dbReference>
<protein>
    <submittedName>
        <fullName evidence="11">Non-reducing polyketide synthase andM</fullName>
    </submittedName>
</protein>
<feature type="region of interest" description="C-terminal hotdog fold" evidence="7">
    <location>
        <begin position="1696"/>
        <end position="1846"/>
    </location>
</feature>
<reference evidence="11 12" key="1">
    <citation type="submission" date="2018-05" db="EMBL/GenBank/DDBJ databases">
        <title>Whole genome sequencing for identification of molecular markers to develop diagnostic detection tools for the regulated plant pathogen Lachnellula willkommii.</title>
        <authorList>
            <person name="Giroux E."/>
            <person name="Bilodeau G."/>
        </authorList>
    </citation>
    <scope>NUCLEOTIDE SEQUENCE [LARGE SCALE GENOMIC DNA]</scope>
    <source>
        <strain evidence="11 12">CBS 625.97</strain>
    </source>
</reference>
<dbReference type="PROSITE" id="PS52004">
    <property type="entry name" value="KS3_2"/>
    <property type="match status" value="1"/>
</dbReference>
<dbReference type="PROSITE" id="PS00606">
    <property type="entry name" value="KS3_1"/>
    <property type="match status" value="1"/>
</dbReference>
<evidence type="ECO:0000259" key="9">
    <source>
        <dbReference type="PROSITE" id="PS52004"/>
    </source>
</evidence>
<dbReference type="SUPFAM" id="SSF52151">
    <property type="entry name" value="FabD/lysophospholipase-like"/>
    <property type="match status" value="1"/>
</dbReference>
<feature type="domain" description="PKS/mFAS DH" evidence="10">
    <location>
        <begin position="1537"/>
        <end position="1846"/>
    </location>
</feature>
<dbReference type="SUPFAM" id="SSF53474">
    <property type="entry name" value="alpha/beta-Hydrolases"/>
    <property type="match status" value="1"/>
</dbReference>
<dbReference type="Pfam" id="PF00109">
    <property type="entry name" value="ketoacyl-synt"/>
    <property type="match status" value="1"/>
</dbReference>
<dbReference type="InterPro" id="IPR001227">
    <property type="entry name" value="Ac_transferase_dom_sf"/>
</dbReference>
<dbReference type="InterPro" id="IPR006162">
    <property type="entry name" value="Ppantetheine_attach_site"/>
</dbReference>
<evidence type="ECO:0000256" key="5">
    <source>
        <dbReference type="ARBA" id="ARBA00022679"/>
    </source>
</evidence>
<dbReference type="PROSITE" id="PS52019">
    <property type="entry name" value="PKS_MFAS_DH"/>
    <property type="match status" value="1"/>
</dbReference>
<dbReference type="Pfam" id="PF08242">
    <property type="entry name" value="Methyltransf_12"/>
    <property type="match status" value="1"/>
</dbReference>
<feature type="region of interest" description="N-terminal hotdog fold" evidence="7">
    <location>
        <begin position="1537"/>
        <end position="1669"/>
    </location>
</feature>
<keyword evidence="12" id="KW-1185">Reference proteome</keyword>
<evidence type="ECO:0000256" key="7">
    <source>
        <dbReference type="PROSITE-ProRule" id="PRU01363"/>
    </source>
</evidence>
<dbReference type="SMART" id="SM00823">
    <property type="entry name" value="PKS_PP"/>
    <property type="match status" value="1"/>
</dbReference>
<feature type="active site" description="Proton acceptor; for dehydratase activity" evidence="7">
    <location>
        <position position="1571"/>
    </location>
</feature>
<dbReference type="CDD" id="cd02440">
    <property type="entry name" value="AdoMet_MTases"/>
    <property type="match status" value="1"/>
</dbReference>
<dbReference type="SUPFAM" id="SSF55048">
    <property type="entry name" value="Probable ACP-binding domain of malonyl-CoA ACP transacylase"/>
    <property type="match status" value="1"/>
</dbReference>
<dbReference type="InterPro" id="IPR009081">
    <property type="entry name" value="PP-bd_ACP"/>
</dbReference>
<dbReference type="Pfam" id="PF00550">
    <property type="entry name" value="PP-binding"/>
    <property type="match status" value="1"/>
</dbReference>
<dbReference type="InterPro" id="IPR042104">
    <property type="entry name" value="PKS_dehydratase_sf"/>
</dbReference>
<dbReference type="GO" id="GO:0008168">
    <property type="term" value="F:methyltransferase activity"/>
    <property type="evidence" value="ECO:0007669"/>
    <property type="project" value="UniProtKB-KW"/>
</dbReference>
<dbReference type="OrthoDB" id="429813at2759"/>
<dbReference type="GO" id="GO:0044550">
    <property type="term" value="P:secondary metabolite biosynthetic process"/>
    <property type="evidence" value="ECO:0007669"/>
    <property type="project" value="TreeGrafter"/>
</dbReference>
<dbReference type="Pfam" id="PF18558">
    <property type="entry name" value="HTH_51"/>
    <property type="match status" value="1"/>
</dbReference>
<dbReference type="GO" id="GO:0004312">
    <property type="term" value="F:fatty acid synthase activity"/>
    <property type="evidence" value="ECO:0007669"/>
    <property type="project" value="TreeGrafter"/>
</dbReference>
<evidence type="ECO:0000256" key="6">
    <source>
        <dbReference type="ARBA" id="ARBA00023268"/>
    </source>
</evidence>
<dbReference type="PANTHER" id="PTHR43775:SF21">
    <property type="entry name" value="NON-REDUCING POLYKETIDE SYNTHASE AUSA-RELATED"/>
    <property type="match status" value="1"/>
</dbReference>
<dbReference type="SMART" id="SM00827">
    <property type="entry name" value="PKS_AT"/>
    <property type="match status" value="1"/>
</dbReference>
<evidence type="ECO:0000259" key="8">
    <source>
        <dbReference type="PROSITE" id="PS50075"/>
    </source>
</evidence>
<proteinExistence type="predicted"/>
<dbReference type="Pfam" id="PF16073">
    <property type="entry name" value="SAT"/>
    <property type="match status" value="1"/>
</dbReference>
<dbReference type="InterPro" id="IPR016035">
    <property type="entry name" value="Acyl_Trfase/lysoPLipase"/>
</dbReference>